<gene>
    <name evidence="2" type="ORF">DPMN_124918</name>
</gene>
<proteinExistence type="predicted"/>
<dbReference type="Proteomes" id="UP000828390">
    <property type="component" value="Unassembled WGS sequence"/>
</dbReference>
<dbReference type="EMBL" id="JAIWYP010000005">
    <property type="protein sequence ID" value="KAH3823119.1"/>
    <property type="molecule type" value="Genomic_DNA"/>
</dbReference>
<evidence type="ECO:0000313" key="3">
    <source>
        <dbReference type="Proteomes" id="UP000828390"/>
    </source>
</evidence>
<comment type="caution">
    <text evidence="2">The sequence shown here is derived from an EMBL/GenBank/DDBJ whole genome shotgun (WGS) entry which is preliminary data.</text>
</comment>
<name>A0A9D4GTG9_DREPO</name>
<feature type="compositionally biased region" description="Polar residues" evidence="1">
    <location>
        <begin position="9"/>
        <end position="36"/>
    </location>
</feature>
<keyword evidence="3" id="KW-1185">Reference proteome</keyword>
<protein>
    <submittedName>
        <fullName evidence="2">Uncharacterized protein</fullName>
    </submittedName>
</protein>
<feature type="region of interest" description="Disordered" evidence="1">
    <location>
        <begin position="1"/>
        <end position="36"/>
    </location>
</feature>
<organism evidence="2 3">
    <name type="scientific">Dreissena polymorpha</name>
    <name type="common">Zebra mussel</name>
    <name type="synonym">Mytilus polymorpha</name>
    <dbReference type="NCBI Taxonomy" id="45954"/>
    <lineage>
        <taxon>Eukaryota</taxon>
        <taxon>Metazoa</taxon>
        <taxon>Spiralia</taxon>
        <taxon>Lophotrochozoa</taxon>
        <taxon>Mollusca</taxon>
        <taxon>Bivalvia</taxon>
        <taxon>Autobranchia</taxon>
        <taxon>Heteroconchia</taxon>
        <taxon>Euheterodonta</taxon>
        <taxon>Imparidentia</taxon>
        <taxon>Neoheterodontei</taxon>
        <taxon>Myida</taxon>
        <taxon>Dreissenoidea</taxon>
        <taxon>Dreissenidae</taxon>
        <taxon>Dreissena</taxon>
    </lineage>
</organism>
<reference evidence="2" key="2">
    <citation type="submission" date="2020-11" db="EMBL/GenBank/DDBJ databases">
        <authorList>
            <person name="McCartney M.A."/>
            <person name="Auch B."/>
            <person name="Kono T."/>
            <person name="Mallez S."/>
            <person name="Becker A."/>
            <person name="Gohl D.M."/>
            <person name="Silverstein K.A.T."/>
            <person name="Koren S."/>
            <person name="Bechman K.B."/>
            <person name="Herman A."/>
            <person name="Abrahante J.E."/>
            <person name="Garbe J."/>
        </authorList>
    </citation>
    <scope>NUCLEOTIDE SEQUENCE</scope>
    <source>
        <strain evidence="2">Duluth1</strain>
        <tissue evidence="2">Whole animal</tissue>
    </source>
</reference>
<evidence type="ECO:0000313" key="2">
    <source>
        <dbReference type="EMBL" id="KAH3823119.1"/>
    </source>
</evidence>
<reference evidence="2" key="1">
    <citation type="journal article" date="2019" name="bioRxiv">
        <title>The Genome of the Zebra Mussel, Dreissena polymorpha: A Resource for Invasive Species Research.</title>
        <authorList>
            <person name="McCartney M.A."/>
            <person name="Auch B."/>
            <person name="Kono T."/>
            <person name="Mallez S."/>
            <person name="Zhang Y."/>
            <person name="Obille A."/>
            <person name="Becker A."/>
            <person name="Abrahante J.E."/>
            <person name="Garbe J."/>
            <person name="Badalamenti J.P."/>
            <person name="Herman A."/>
            <person name="Mangelson H."/>
            <person name="Liachko I."/>
            <person name="Sullivan S."/>
            <person name="Sone E.D."/>
            <person name="Koren S."/>
            <person name="Silverstein K.A.T."/>
            <person name="Beckman K.B."/>
            <person name="Gohl D.M."/>
        </authorList>
    </citation>
    <scope>NUCLEOTIDE SEQUENCE</scope>
    <source>
        <strain evidence="2">Duluth1</strain>
        <tissue evidence="2">Whole animal</tissue>
    </source>
</reference>
<sequence>MILKGVRRTSLTQKQRSRTTGLPAATLTNTNADGNLLTESVVTGELNTANDPRPEVDDESPSKLKEEVETAVRIENEEGNVCSNDDTTQKDLGGCRTGMKAFEM</sequence>
<evidence type="ECO:0000256" key="1">
    <source>
        <dbReference type="SAM" id="MobiDB-lite"/>
    </source>
</evidence>
<accession>A0A9D4GTG9</accession>
<dbReference type="AlphaFoldDB" id="A0A9D4GTG9"/>